<gene>
    <name evidence="1" type="ORF">K469DRAFT_746161</name>
</gene>
<proteinExistence type="predicted"/>
<dbReference type="OrthoDB" id="4161196at2759"/>
<dbReference type="AlphaFoldDB" id="A0A6A6EKU1"/>
<evidence type="ECO:0000313" key="2">
    <source>
        <dbReference type="Proteomes" id="UP000800200"/>
    </source>
</evidence>
<organism evidence="1 2">
    <name type="scientific">Zopfia rhizophila CBS 207.26</name>
    <dbReference type="NCBI Taxonomy" id="1314779"/>
    <lineage>
        <taxon>Eukaryota</taxon>
        <taxon>Fungi</taxon>
        <taxon>Dikarya</taxon>
        <taxon>Ascomycota</taxon>
        <taxon>Pezizomycotina</taxon>
        <taxon>Dothideomycetes</taxon>
        <taxon>Dothideomycetes incertae sedis</taxon>
        <taxon>Zopfiaceae</taxon>
        <taxon>Zopfia</taxon>
    </lineage>
</organism>
<dbReference type="Proteomes" id="UP000800200">
    <property type="component" value="Unassembled WGS sequence"/>
</dbReference>
<evidence type="ECO:0000313" key="1">
    <source>
        <dbReference type="EMBL" id="KAF2191663.1"/>
    </source>
</evidence>
<keyword evidence="2" id="KW-1185">Reference proteome</keyword>
<protein>
    <submittedName>
        <fullName evidence="1">Uncharacterized protein</fullName>
    </submittedName>
</protein>
<reference evidence="1" key="1">
    <citation type="journal article" date="2020" name="Stud. Mycol.">
        <title>101 Dothideomycetes genomes: a test case for predicting lifestyles and emergence of pathogens.</title>
        <authorList>
            <person name="Haridas S."/>
            <person name="Albert R."/>
            <person name="Binder M."/>
            <person name="Bloem J."/>
            <person name="Labutti K."/>
            <person name="Salamov A."/>
            <person name="Andreopoulos B."/>
            <person name="Baker S."/>
            <person name="Barry K."/>
            <person name="Bills G."/>
            <person name="Bluhm B."/>
            <person name="Cannon C."/>
            <person name="Castanera R."/>
            <person name="Culley D."/>
            <person name="Daum C."/>
            <person name="Ezra D."/>
            <person name="Gonzalez J."/>
            <person name="Henrissat B."/>
            <person name="Kuo A."/>
            <person name="Liang C."/>
            <person name="Lipzen A."/>
            <person name="Lutzoni F."/>
            <person name="Magnuson J."/>
            <person name="Mondo S."/>
            <person name="Nolan M."/>
            <person name="Ohm R."/>
            <person name="Pangilinan J."/>
            <person name="Park H.-J."/>
            <person name="Ramirez L."/>
            <person name="Alfaro M."/>
            <person name="Sun H."/>
            <person name="Tritt A."/>
            <person name="Yoshinaga Y."/>
            <person name="Zwiers L.-H."/>
            <person name="Turgeon B."/>
            <person name="Goodwin S."/>
            <person name="Spatafora J."/>
            <person name="Crous P."/>
            <person name="Grigoriev I."/>
        </authorList>
    </citation>
    <scope>NUCLEOTIDE SEQUENCE</scope>
    <source>
        <strain evidence="1">CBS 207.26</strain>
    </source>
</reference>
<name>A0A6A6EKU1_9PEZI</name>
<sequence length="281" mass="32385">MGTTKLFIVRPNGAPASPPTTIRPIHQQNERQSTPLQFQIHIIQLQKLRSIKISGMRPSVWKAPSLRPTAQSLQLRLSIRKRDSLSRVLESSPRKAYFMLDPVLPDRLLASGDQRVMESINFLFEAYSKRHLTKKPTDVLQYLGCQTRYGLFGKFLHRNLLWKRSDGEKTRRTGYGTEIVPSWSWMAYDRGIRSMNIPFGDVDWNDKLRFNEEHKHALDTDIGVSRNCSLEQRDISYAVFDSSKAERRRIWFDIESSGDLHTERCVVVGRGSLEDEHGLSG</sequence>
<dbReference type="EMBL" id="ML994616">
    <property type="protein sequence ID" value="KAF2191663.1"/>
    <property type="molecule type" value="Genomic_DNA"/>
</dbReference>
<accession>A0A6A6EKU1</accession>